<protein>
    <recommendedName>
        <fullName evidence="5">Primosomal protein N' 3' DNA-binding domain-containing protein</fullName>
    </recommendedName>
</protein>
<name>A0A7C2V3T4_9AQUI</name>
<dbReference type="GO" id="GO:0006310">
    <property type="term" value="P:DNA recombination"/>
    <property type="evidence" value="ECO:0007669"/>
    <property type="project" value="TreeGrafter"/>
</dbReference>
<organism evidence="4">
    <name type="scientific">Hydrogenobacter sp</name>
    <dbReference type="NCBI Taxonomy" id="2152829"/>
    <lineage>
        <taxon>Bacteria</taxon>
        <taxon>Pseudomonadati</taxon>
        <taxon>Aquificota</taxon>
        <taxon>Aquificia</taxon>
        <taxon>Aquificales</taxon>
        <taxon>Aquificaceae</taxon>
        <taxon>Hydrogenobacter</taxon>
    </lineage>
</organism>
<dbReference type="GO" id="GO:0006302">
    <property type="term" value="P:double-strand break repair"/>
    <property type="evidence" value="ECO:0007669"/>
    <property type="project" value="TreeGrafter"/>
</dbReference>
<dbReference type="AlphaFoldDB" id="A0A7C2V3T4"/>
<dbReference type="GO" id="GO:0003677">
    <property type="term" value="F:DNA binding"/>
    <property type="evidence" value="ECO:0007669"/>
    <property type="project" value="UniProtKB-KW"/>
</dbReference>
<dbReference type="EMBL" id="DSFP01000051">
    <property type="protein sequence ID" value="HEW46174.1"/>
    <property type="molecule type" value="Genomic_DNA"/>
</dbReference>
<evidence type="ECO:0000313" key="4">
    <source>
        <dbReference type="EMBL" id="HEW46174.1"/>
    </source>
</evidence>
<keyword evidence="3" id="KW-0238">DNA-binding</keyword>
<evidence type="ECO:0000256" key="2">
    <source>
        <dbReference type="ARBA" id="ARBA00022840"/>
    </source>
</evidence>
<gene>
    <name evidence="4" type="ORF">ENO47_05845</name>
</gene>
<evidence type="ECO:0000256" key="1">
    <source>
        <dbReference type="ARBA" id="ARBA00022741"/>
    </source>
</evidence>
<comment type="caution">
    <text evidence="4">The sequence shown here is derived from an EMBL/GenBank/DDBJ whole genome shotgun (WGS) entry which is preliminary data.</text>
</comment>
<keyword evidence="1" id="KW-0547">Nucleotide-binding</keyword>
<evidence type="ECO:0000256" key="3">
    <source>
        <dbReference type="ARBA" id="ARBA00023125"/>
    </source>
</evidence>
<dbReference type="PANTHER" id="PTHR30580">
    <property type="entry name" value="PRIMOSOMAL PROTEIN N"/>
    <property type="match status" value="1"/>
</dbReference>
<evidence type="ECO:0008006" key="5">
    <source>
        <dbReference type="Google" id="ProtNLM"/>
    </source>
</evidence>
<dbReference type="GO" id="GO:0043138">
    <property type="term" value="F:3'-5' DNA helicase activity"/>
    <property type="evidence" value="ECO:0007669"/>
    <property type="project" value="TreeGrafter"/>
</dbReference>
<sequence length="667" mass="78048">MNLKIALPGGRSLKVKAEFPYAGSPVGYRVLIRGKTGLVVGLAKEGEAIDLTFPDEKPITTEKHILSILETANYFAQLPWKLLFDLMPSVFDWREEEYIRLGEKDWKFIDKLSLKVLEYVKTRRAVKEESLKEKFGRDIIEKLLDLGFLKRVKEWKMPDLTITYYSLLVPLEEAIQRLRRFKNKEEKIRLIYYLLENRIASREELRSAGFKGDDIKALVQKGIIGEREEIIREIRGAPTIRQARVEYVRPLGKKSVIFGHWEGIISHVATHLERLVKEGKNTFIFCPSISLLSVLFEHLYPLLGDRLILLRSQDKPKDFIKKWFYISSADGIVLLGSKIALLAPLKSMDLLIYFDENTSKALEGFDIRHFLYTLSRYYGANFLLVSTFMPLSLCTREDWERHYHAPQAEVFVFKRKAQEILSPSVRELIKNSQEEWLFLVNKSGYAYAFCSFCGWMVECPRCKGFLTLSKDKERVFCTSCGYKSHALCPECGRQLKELGFGIEKAIEEVHRLFGNRENFHFDTVPRLGKSYDNVLVLHSDNILSVPWFDSLERYFSYLWQALCISKKRLIIQTALEDNPVLEFIKNKDWHGFCQEELKRREEEDLPPFKRLVRARLRSEPNLKNLPVEAKGKRLEKLWELLIKVDKKHLKELLKRLREYQPVDLEVF</sequence>
<accession>A0A7C2V3T4</accession>
<reference evidence="4" key="1">
    <citation type="journal article" date="2020" name="mSystems">
        <title>Genome- and Community-Level Interaction Insights into Carbon Utilization and Element Cycling Functions of Hydrothermarchaeota in Hydrothermal Sediment.</title>
        <authorList>
            <person name="Zhou Z."/>
            <person name="Liu Y."/>
            <person name="Xu W."/>
            <person name="Pan J."/>
            <person name="Luo Z.H."/>
            <person name="Li M."/>
        </authorList>
    </citation>
    <scope>NUCLEOTIDE SEQUENCE [LARGE SCALE GENOMIC DNA]</scope>
    <source>
        <strain evidence="4">SpSt-132</strain>
    </source>
</reference>
<proteinExistence type="predicted"/>
<dbReference type="GO" id="GO:0005524">
    <property type="term" value="F:ATP binding"/>
    <property type="evidence" value="ECO:0007669"/>
    <property type="project" value="UniProtKB-KW"/>
</dbReference>
<dbReference type="GO" id="GO:0006270">
    <property type="term" value="P:DNA replication initiation"/>
    <property type="evidence" value="ECO:0007669"/>
    <property type="project" value="TreeGrafter"/>
</dbReference>
<dbReference type="PANTHER" id="PTHR30580:SF0">
    <property type="entry name" value="PRIMOSOMAL PROTEIN N"/>
    <property type="match status" value="1"/>
</dbReference>
<keyword evidence="2" id="KW-0067">ATP-binding</keyword>